<evidence type="ECO:0000256" key="5">
    <source>
        <dbReference type="ARBA" id="ARBA00022666"/>
    </source>
</evidence>
<dbReference type="InterPro" id="IPR044861">
    <property type="entry name" value="IPNS-like_FE2OG_OXY"/>
</dbReference>
<evidence type="ECO:0000256" key="3">
    <source>
        <dbReference type="ARBA" id="ARBA00012531"/>
    </source>
</evidence>
<keyword evidence="13" id="KW-1185">Reference proteome</keyword>
<evidence type="ECO:0000256" key="7">
    <source>
        <dbReference type="ARBA" id="ARBA00031282"/>
    </source>
</evidence>
<dbReference type="InterPro" id="IPR027443">
    <property type="entry name" value="IPNS-like_sf"/>
</dbReference>
<dbReference type="EMBL" id="JAXCLW010000005">
    <property type="protein sequence ID" value="MDY0884576.1"/>
    <property type="molecule type" value="Genomic_DNA"/>
</dbReference>
<comment type="catalytic activity">
    <reaction evidence="9">
        <text>L-arginine + 2-oxoglutarate + O2 = guanidine + L-glutamate 5-semialdehyde + succinate + CO2</text>
        <dbReference type="Rhea" id="RHEA:31535"/>
        <dbReference type="ChEBI" id="CHEBI:15379"/>
        <dbReference type="ChEBI" id="CHEBI:16526"/>
        <dbReference type="ChEBI" id="CHEBI:16810"/>
        <dbReference type="ChEBI" id="CHEBI:30031"/>
        <dbReference type="ChEBI" id="CHEBI:30087"/>
        <dbReference type="ChEBI" id="CHEBI:32682"/>
        <dbReference type="ChEBI" id="CHEBI:58066"/>
        <dbReference type="EC" id="1.14.20.7"/>
    </reaction>
</comment>
<keyword evidence="10" id="KW-0479">Metal-binding</keyword>
<evidence type="ECO:0000256" key="1">
    <source>
        <dbReference type="ARBA" id="ARBA00004767"/>
    </source>
</evidence>
<dbReference type="SUPFAM" id="SSF51197">
    <property type="entry name" value="Clavaminate synthase-like"/>
    <property type="match status" value="1"/>
</dbReference>
<keyword evidence="10" id="KW-0560">Oxidoreductase</keyword>
<name>A0ABU5EED3_9PROT</name>
<organism evidence="12 13">
    <name type="scientific">Dongia soli</name>
    <dbReference type="NCBI Taxonomy" id="600628"/>
    <lineage>
        <taxon>Bacteria</taxon>
        <taxon>Pseudomonadati</taxon>
        <taxon>Pseudomonadota</taxon>
        <taxon>Alphaproteobacteria</taxon>
        <taxon>Rhodospirillales</taxon>
        <taxon>Dongiaceae</taxon>
        <taxon>Dongia</taxon>
    </lineage>
</organism>
<sequence>MTRPMMIPSIDIAALFDPAASLAREAADRAIAAAASESGFMLVTGLAAHIPIAPAQLQKLKRAFALTEQQRRPLLRQKFRPENQNIYRGWFPLQNGFETYKEGIDMGPDVAYGDAVIDNTDPLREATPLPPESDLPGWRADAGAYYRGMEQVGGVLMRAIARGLGLDDGIFDAAFKGGISTFRLIRYPVRSDASYGNLQRDRLTVTHDGRTGYFLGTPHVDSGFVTLLAQDGVEGLQARHRDGGWIDVPPTDNSLVVNFGKLLERWTGGRIKATEHRVIGWGQERYSIPFFYEPRVDAVISPLPLADMQAFTPFLYGDYLWQSTTKFVEFAGLEHRRPPRGLSAAQ</sequence>
<dbReference type="PANTHER" id="PTHR47990">
    <property type="entry name" value="2-OXOGLUTARATE (2OG) AND FE(II)-DEPENDENT OXYGENASE SUPERFAMILY PROTEIN-RELATED"/>
    <property type="match status" value="1"/>
</dbReference>
<accession>A0ABU5EED3</accession>
<keyword evidence="10" id="KW-0408">Iron</keyword>
<dbReference type="EC" id="1.14.20.7" evidence="2"/>
<protein>
    <recommendedName>
        <fullName evidence="4">2-oxoglutarate-dependent ethylene/succinate-forming enzyme</fullName>
        <ecNumber evidence="3">1.13.12.19</ecNumber>
        <ecNumber evidence="2">1.14.20.7</ecNumber>
    </recommendedName>
    <alternativeName>
        <fullName evidence="6">2-oxoglutarate dioxygenase (ethylene-forming)</fullName>
    </alternativeName>
    <alternativeName>
        <fullName evidence="7">2-oxoglutarate/L-arginine monooxygenase/decarboxylase (succinate-forming)</fullName>
    </alternativeName>
</protein>
<dbReference type="Proteomes" id="UP001279642">
    <property type="component" value="Unassembled WGS sequence"/>
</dbReference>
<dbReference type="InterPro" id="IPR050231">
    <property type="entry name" value="Iron_ascorbate_oxido_reductase"/>
</dbReference>
<feature type="domain" description="Fe2OG dioxygenase" evidence="11">
    <location>
        <begin position="178"/>
        <end position="294"/>
    </location>
</feature>
<evidence type="ECO:0000256" key="4">
    <source>
        <dbReference type="ARBA" id="ARBA00019045"/>
    </source>
</evidence>
<evidence type="ECO:0000313" key="13">
    <source>
        <dbReference type="Proteomes" id="UP001279642"/>
    </source>
</evidence>
<dbReference type="PROSITE" id="PS51471">
    <property type="entry name" value="FE2OG_OXY"/>
    <property type="match status" value="1"/>
</dbReference>
<dbReference type="RefSeq" id="WP_320509649.1">
    <property type="nucleotide sequence ID" value="NZ_JAXCLW010000005.1"/>
</dbReference>
<comment type="catalytic activity">
    <reaction evidence="8">
        <text>2-oxoglutarate + O2 + 2 H(+) = ethene + 3 CO2 + H2O</text>
        <dbReference type="Rhea" id="RHEA:31523"/>
        <dbReference type="ChEBI" id="CHEBI:15377"/>
        <dbReference type="ChEBI" id="CHEBI:15378"/>
        <dbReference type="ChEBI" id="CHEBI:15379"/>
        <dbReference type="ChEBI" id="CHEBI:16526"/>
        <dbReference type="ChEBI" id="CHEBI:16810"/>
        <dbReference type="ChEBI" id="CHEBI:18153"/>
        <dbReference type="EC" id="1.13.12.19"/>
    </reaction>
</comment>
<keyword evidence="5" id="KW-0266">Ethylene biosynthesis</keyword>
<dbReference type="InterPro" id="IPR005123">
    <property type="entry name" value="Oxoglu/Fe-dep_dioxygenase_dom"/>
</dbReference>
<comment type="pathway">
    <text evidence="1">Alkene biosynthesis; ethylene biosynthesis via 2-oxoglutarate.</text>
</comment>
<reference evidence="12 13" key="1">
    <citation type="journal article" date="2016" name="Antonie Van Leeuwenhoek">
        <title>Dongia soli sp. nov., isolated from soil from Dokdo, Korea.</title>
        <authorList>
            <person name="Kim D.U."/>
            <person name="Lee H."/>
            <person name="Kim H."/>
            <person name="Kim S.G."/>
            <person name="Ka J.O."/>
        </authorList>
    </citation>
    <scope>NUCLEOTIDE SEQUENCE [LARGE SCALE GENOMIC DNA]</scope>
    <source>
        <strain evidence="12 13">D78</strain>
    </source>
</reference>
<proteinExistence type="inferred from homology"/>
<gene>
    <name evidence="12" type="ORF">SMD27_17160</name>
</gene>
<evidence type="ECO:0000256" key="6">
    <source>
        <dbReference type="ARBA" id="ARBA00031011"/>
    </source>
</evidence>
<evidence type="ECO:0000259" key="11">
    <source>
        <dbReference type="PROSITE" id="PS51471"/>
    </source>
</evidence>
<evidence type="ECO:0000256" key="8">
    <source>
        <dbReference type="ARBA" id="ARBA00047725"/>
    </source>
</evidence>
<evidence type="ECO:0000256" key="9">
    <source>
        <dbReference type="ARBA" id="ARBA00049359"/>
    </source>
</evidence>
<dbReference type="EC" id="1.13.12.19" evidence="3"/>
<evidence type="ECO:0000256" key="2">
    <source>
        <dbReference type="ARBA" id="ARBA00012293"/>
    </source>
</evidence>
<evidence type="ECO:0000313" key="12">
    <source>
        <dbReference type="EMBL" id="MDY0884576.1"/>
    </source>
</evidence>
<dbReference type="PRINTS" id="PR00682">
    <property type="entry name" value="IPNSYNTHASE"/>
</dbReference>
<comment type="similarity">
    <text evidence="10">Belongs to the iron/ascorbate-dependent oxidoreductase family.</text>
</comment>
<dbReference type="Gene3D" id="2.60.120.330">
    <property type="entry name" value="B-lactam Antibiotic, Isopenicillin N Synthase, Chain"/>
    <property type="match status" value="1"/>
</dbReference>
<dbReference type="Pfam" id="PF03171">
    <property type="entry name" value="2OG-FeII_Oxy"/>
    <property type="match status" value="1"/>
</dbReference>
<evidence type="ECO:0000256" key="10">
    <source>
        <dbReference type="RuleBase" id="RU003682"/>
    </source>
</evidence>
<comment type="caution">
    <text evidence="12">The sequence shown here is derived from an EMBL/GenBank/DDBJ whole genome shotgun (WGS) entry which is preliminary data.</text>
</comment>